<evidence type="ECO:0000259" key="2">
    <source>
        <dbReference type="Pfam" id="PF13843"/>
    </source>
</evidence>
<dbReference type="STRING" id="151549.A0A4C1ZXB7"/>
<dbReference type="AlphaFoldDB" id="A0A4C1ZXB7"/>
<dbReference type="Proteomes" id="UP000299102">
    <property type="component" value="Unassembled WGS sequence"/>
</dbReference>
<feature type="domain" description="PiggyBac transposable element-derived protein" evidence="2">
    <location>
        <begin position="118"/>
        <end position="281"/>
    </location>
</feature>
<evidence type="ECO:0000256" key="1">
    <source>
        <dbReference type="SAM" id="MobiDB-lite"/>
    </source>
</evidence>
<dbReference type="Pfam" id="PF13843">
    <property type="entry name" value="DDE_Tnp_1_7"/>
    <property type="match status" value="1"/>
</dbReference>
<dbReference type="PANTHER" id="PTHR46599">
    <property type="entry name" value="PIGGYBAC TRANSPOSABLE ELEMENT-DERIVED PROTEIN 4"/>
    <property type="match status" value="1"/>
</dbReference>
<gene>
    <name evidence="3" type="primary">PGBD4</name>
    <name evidence="3" type="ORF">EVAR_48446_1</name>
</gene>
<dbReference type="OrthoDB" id="8191541at2759"/>
<evidence type="ECO:0000313" key="3">
    <source>
        <dbReference type="EMBL" id="GBP92640.1"/>
    </source>
</evidence>
<reference evidence="3 4" key="1">
    <citation type="journal article" date="2019" name="Commun. Biol.">
        <title>The bagworm genome reveals a unique fibroin gene that provides high tensile strength.</title>
        <authorList>
            <person name="Kono N."/>
            <person name="Nakamura H."/>
            <person name="Ohtoshi R."/>
            <person name="Tomita M."/>
            <person name="Numata K."/>
            <person name="Arakawa K."/>
        </authorList>
    </citation>
    <scope>NUCLEOTIDE SEQUENCE [LARGE SCALE GENOMIC DNA]</scope>
</reference>
<evidence type="ECO:0000313" key="4">
    <source>
        <dbReference type="Proteomes" id="UP000299102"/>
    </source>
</evidence>
<dbReference type="InterPro" id="IPR029526">
    <property type="entry name" value="PGBD"/>
</dbReference>
<dbReference type="PANTHER" id="PTHR46599:SF6">
    <property type="entry name" value="DUAL SPECIFICITY PHOSPHATASE 26"/>
    <property type="match status" value="1"/>
</dbReference>
<sequence length="376" mass="43459">MSKNDEYIERWLQQDISDEKDISGEDCSDIEPDVTVDQDQAEECESESEIEGDDDQNSLPEQTASSRSQTPSRSPEESDSSEDDIPLSRLQSRATSGLCKKRLSSKCIYIPRQKVSDGQTLPQELKHLSKPTQAVLRLITPIENSNRNVTADNWFSSIELVNCLKQRRLSFVGTLKKNKREISSEFKPSKKRPIDSSVFGFTKDITLSSYVPKKNKAVVLISSMHHTASVDQSTQKPEIILYYNHTKIGVDLLNQRCSNYSTSRRTRRWPLNIFYRLLDISSSYAYIIYCSNQAQKTESRFKFLKWLAQQLTKPHMERREKNDRIPRDIKNFIRRIFQIKEDLPSTSVAKKLEVRKTCLTCDPKKEMQNGLPMFRV</sequence>
<feature type="compositionally biased region" description="Polar residues" evidence="1">
    <location>
        <begin position="57"/>
        <end position="70"/>
    </location>
</feature>
<proteinExistence type="predicted"/>
<comment type="caution">
    <text evidence="3">The sequence shown here is derived from an EMBL/GenBank/DDBJ whole genome shotgun (WGS) entry which is preliminary data.</text>
</comment>
<dbReference type="EMBL" id="BGZK01002293">
    <property type="protein sequence ID" value="GBP92640.1"/>
    <property type="molecule type" value="Genomic_DNA"/>
</dbReference>
<keyword evidence="4" id="KW-1185">Reference proteome</keyword>
<organism evidence="3 4">
    <name type="scientific">Eumeta variegata</name>
    <name type="common">Bagworm moth</name>
    <name type="synonym">Eumeta japonica</name>
    <dbReference type="NCBI Taxonomy" id="151549"/>
    <lineage>
        <taxon>Eukaryota</taxon>
        <taxon>Metazoa</taxon>
        <taxon>Ecdysozoa</taxon>
        <taxon>Arthropoda</taxon>
        <taxon>Hexapoda</taxon>
        <taxon>Insecta</taxon>
        <taxon>Pterygota</taxon>
        <taxon>Neoptera</taxon>
        <taxon>Endopterygota</taxon>
        <taxon>Lepidoptera</taxon>
        <taxon>Glossata</taxon>
        <taxon>Ditrysia</taxon>
        <taxon>Tineoidea</taxon>
        <taxon>Psychidae</taxon>
        <taxon>Oiketicinae</taxon>
        <taxon>Eumeta</taxon>
    </lineage>
</organism>
<feature type="compositionally biased region" description="Acidic residues" evidence="1">
    <location>
        <begin position="24"/>
        <end position="56"/>
    </location>
</feature>
<feature type="region of interest" description="Disordered" evidence="1">
    <location>
        <begin position="1"/>
        <end position="91"/>
    </location>
</feature>
<accession>A0A4C1ZXB7</accession>
<protein>
    <submittedName>
        <fullName evidence="3">PiggyBac transposable element-derived protein 4</fullName>
    </submittedName>
</protein>
<name>A0A4C1ZXB7_EUMVA</name>